<sequence length="324" mass="36161">MSSSASSSSALSGALKALADNPLAFLKEYVIVFEPAVNLPPEYRSTDGSTFKSGTAGVKLVQSKTVPAKYDLQFVATKALPADKEAVTAYVLAYKNNVGNDDVPFVDIPTKAYKENTFLFTVGLTGCSVIVTSLDKNTYRVFHDRRMDSSVLYRNVQMRVDFNDYRIGGRYLSHTGKAITLLLFKGGAWKMFLQRQLPKPDTSSPTWEVYAVQQMGPASEKAFNDRRTIIQNRVKTNGKNLKVGNSLIDGAVDGIVRGVAYNDQAISGWKALRSAIKSKIDIYHNDPKRDPTLRDTYERFESDNSDSKEIDETWIWLQIKKNRA</sequence>
<protein>
    <submittedName>
        <fullName evidence="1">Uncharacterized protein</fullName>
    </submittedName>
</protein>
<proteinExistence type="predicted"/>
<dbReference type="Proteomes" id="UP001234297">
    <property type="component" value="Chromosome 4"/>
</dbReference>
<evidence type="ECO:0000313" key="2">
    <source>
        <dbReference type="Proteomes" id="UP001234297"/>
    </source>
</evidence>
<evidence type="ECO:0000313" key="1">
    <source>
        <dbReference type="EMBL" id="KAJ8617078.1"/>
    </source>
</evidence>
<reference evidence="1 2" key="1">
    <citation type="journal article" date="2022" name="Hortic Res">
        <title>A haplotype resolved chromosomal level avocado genome allows analysis of novel avocado genes.</title>
        <authorList>
            <person name="Nath O."/>
            <person name="Fletcher S.J."/>
            <person name="Hayward A."/>
            <person name="Shaw L.M."/>
            <person name="Masouleh A.K."/>
            <person name="Furtado A."/>
            <person name="Henry R.J."/>
            <person name="Mitter N."/>
        </authorList>
    </citation>
    <scope>NUCLEOTIDE SEQUENCE [LARGE SCALE GENOMIC DNA]</scope>
    <source>
        <strain evidence="2">cv. Hass</strain>
    </source>
</reference>
<comment type="caution">
    <text evidence="1">The sequence shown here is derived from an EMBL/GenBank/DDBJ whole genome shotgun (WGS) entry which is preliminary data.</text>
</comment>
<gene>
    <name evidence="1" type="ORF">MRB53_013264</name>
</gene>
<name>A0ACC2K7G7_PERAE</name>
<organism evidence="1 2">
    <name type="scientific">Persea americana</name>
    <name type="common">Avocado</name>
    <dbReference type="NCBI Taxonomy" id="3435"/>
    <lineage>
        <taxon>Eukaryota</taxon>
        <taxon>Viridiplantae</taxon>
        <taxon>Streptophyta</taxon>
        <taxon>Embryophyta</taxon>
        <taxon>Tracheophyta</taxon>
        <taxon>Spermatophyta</taxon>
        <taxon>Magnoliopsida</taxon>
        <taxon>Magnoliidae</taxon>
        <taxon>Laurales</taxon>
        <taxon>Lauraceae</taxon>
        <taxon>Persea</taxon>
    </lineage>
</organism>
<keyword evidence="2" id="KW-1185">Reference proteome</keyword>
<accession>A0ACC2K7G7</accession>
<dbReference type="EMBL" id="CM056812">
    <property type="protein sequence ID" value="KAJ8617078.1"/>
    <property type="molecule type" value="Genomic_DNA"/>
</dbReference>